<accession>A0A1G4AMK5</accession>
<dbReference type="Proteomes" id="UP000176998">
    <property type="component" value="Unassembled WGS sequence"/>
</dbReference>
<protein>
    <submittedName>
        <fullName evidence="1">Uncharacterized protein</fullName>
    </submittedName>
</protein>
<evidence type="ECO:0000313" key="2">
    <source>
        <dbReference type="Proteomes" id="UP000176998"/>
    </source>
</evidence>
<dbReference type="EMBL" id="MJBS01000281">
    <property type="protein sequence ID" value="OHE90315.1"/>
    <property type="molecule type" value="Genomic_DNA"/>
</dbReference>
<name>A0A1G4AMK5_9PEZI</name>
<comment type="caution">
    <text evidence="1">The sequence shown here is derived from an EMBL/GenBank/DDBJ whole genome shotgun (WGS) entry which is preliminary data.</text>
</comment>
<proteinExistence type="predicted"/>
<evidence type="ECO:0000313" key="1">
    <source>
        <dbReference type="EMBL" id="OHE90315.1"/>
    </source>
</evidence>
<organism evidence="1 2">
    <name type="scientific">Colletotrichum orchidophilum</name>
    <dbReference type="NCBI Taxonomy" id="1209926"/>
    <lineage>
        <taxon>Eukaryota</taxon>
        <taxon>Fungi</taxon>
        <taxon>Dikarya</taxon>
        <taxon>Ascomycota</taxon>
        <taxon>Pezizomycotina</taxon>
        <taxon>Sordariomycetes</taxon>
        <taxon>Hypocreomycetidae</taxon>
        <taxon>Glomerellales</taxon>
        <taxon>Glomerellaceae</taxon>
        <taxon>Colletotrichum</taxon>
    </lineage>
</organism>
<dbReference type="OrthoDB" id="5068804at2759"/>
<dbReference type="RefSeq" id="XP_022467492.1">
    <property type="nucleotide sequence ID" value="XM_022625999.1"/>
</dbReference>
<dbReference type="AlphaFoldDB" id="A0A1G4AMK5"/>
<sequence>MTTSNSEPEPYELFKKRGVLCMEDENIGKLVQEVDDQGLSTSLESWKFFKDTVHGNPTIRRILEGFLEPPNPHRCHTFGPEPGQVFCFWPQPDQTHRLVLSMWSAGTRLELHEGSHRGPLKAVLASNGLFEVPSASLEKHGIRAIPYDMEKGGM</sequence>
<gene>
    <name evidence="1" type="ORF">CORC01_14388</name>
</gene>
<keyword evidence="2" id="KW-1185">Reference proteome</keyword>
<reference evidence="1 2" key="1">
    <citation type="submission" date="2016-09" db="EMBL/GenBank/DDBJ databases">
        <authorList>
            <person name="Capua I."/>
            <person name="De Benedictis P."/>
            <person name="Joannis T."/>
            <person name="Lombin L.H."/>
            <person name="Cattoli G."/>
        </authorList>
    </citation>
    <scope>NUCLEOTIDE SEQUENCE [LARGE SCALE GENOMIC DNA]</scope>
    <source>
        <strain evidence="1 2">IMI 309357</strain>
    </source>
</reference>
<dbReference type="GeneID" id="34567509"/>